<keyword evidence="3 5" id="KW-0413">Isomerase</keyword>
<name>A0A9J7HWE6_MUSDO</name>
<accession>A0A9J7HWE6</accession>
<dbReference type="CDD" id="cd06558">
    <property type="entry name" value="crotonase-like"/>
    <property type="match status" value="1"/>
</dbReference>
<dbReference type="GeneID" id="101891497"/>
<dbReference type="PANTHER" id="PTHR43684:SF1">
    <property type="entry name" value="ENOYL-COA DELTA ISOMERASE 2"/>
    <property type="match status" value="1"/>
</dbReference>
<organism evidence="4 5">
    <name type="scientific">Musca domestica</name>
    <name type="common">House fly</name>
    <dbReference type="NCBI Taxonomy" id="7370"/>
    <lineage>
        <taxon>Eukaryota</taxon>
        <taxon>Metazoa</taxon>
        <taxon>Ecdysozoa</taxon>
        <taxon>Arthropoda</taxon>
        <taxon>Hexapoda</taxon>
        <taxon>Insecta</taxon>
        <taxon>Pterygota</taxon>
        <taxon>Neoptera</taxon>
        <taxon>Endopterygota</taxon>
        <taxon>Diptera</taxon>
        <taxon>Brachycera</taxon>
        <taxon>Muscomorpha</taxon>
        <taxon>Muscoidea</taxon>
        <taxon>Muscidae</taxon>
        <taxon>Musca</taxon>
    </lineage>
</organism>
<dbReference type="GO" id="GO:0004165">
    <property type="term" value="F:delta(3)-delta(2)-enoyl-CoA isomerase activity"/>
    <property type="evidence" value="ECO:0007669"/>
    <property type="project" value="UniProtKB-ARBA"/>
</dbReference>
<evidence type="ECO:0000313" key="4">
    <source>
        <dbReference type="Proteomes" id="UP001652621"/>
    </source>
</evidence>
<reference evidence="5" key="1">
    <citation type="submission" date="2025-08" db="UniProtKB">
        <authorList>
            <consortium name="RefSeq"/>
        </authorList>
    </citation>
    <scope>IDENTIFICATION</scope>
    <source>
        <strain evidence="5">Aabys</strain>
        <tissue evidence="5">Whole body</tissue>
    </source>
</reference>
<evidence type="ECO:0000256" key="3">
    <source>
        <dbReference type="ARBA" id="ARBA00023235"/>
    </source>
</evidence>
<evidence type="ECO:0000256" key="2">
    <source>
        <dbReference type="ARBA" id="ARBA00023140"/>
    </source>
</evidence>
<dbReference type="InterPro" id="IPR001753">
    <property type="entry name" value="Enoyl-CoA_hydra/iso"/>
</dbReference>
<dbReference type="SUPFAM" id="SSF52096">
    <property type="entry name" value="ClpP/crotonase"/>
    <property type="match status" value="1"/>
</dbReference>
<dbReference type="Gene3D" id="3.90.226.10">
    <property type="entry name" value="2-enoyl-CoA Hydratase, Chain A, domain 1"/>
    <property type="match status" value="1"/>
</dbReference>
<dbReference type="InterPro" id="IPR029045">
    <property type="entry name" value="ClpP/crotonase-like_dom_sf"/>
</dbReference>
<dbReference type="RefSeq" id="XP_005175040.4">
    <property type="nucleotide sequence ID" value="XM_005174983.4"/>
</dbReference>
<dbReference type="AlphaFoldDB" id="A0A9J7HWE6"/>
<dbReference type="OrthoDB" id="409763at2759"/>
<sequence>FNNPTRRNCLNRIAYGEIERALRYACDDPEITLVVFTGVGEYYSAGNDLKPNGNIDDIDAYIRESNEIFINMMKAFIECTKVIVSLVNGPCIGVAATLAGISDVVWCSEKAYFHCPFVRLGIVPESCSTYLFSFLIGRSKASELLLMGEKLLPTDAYKYGLVTRTFNSNEMDTVVWPKLREYSQLPKHSLLATKAFIRLSIRNVKSYILGFIVKSSLTPLHNLQLENLKSNLIRLLGV</sequence>
<dbReference type="InterPro" id="IPR051053">
    <property type="entry name" value="ECH/Chromodomain_protein"/>
</dbReference>
<keyword evidence="4" id="KW-1185">Reference proteome</keyword>
<evidence type="ECO:0000313" key="5">
    <source>
        <dbReference type="RefSeq" id="XP_005175040.4"/>
    </source>
</evidence>
<gene>
    <name evidence="5" type="primary">LOC101891497</name>
</gene>
<dbReference type="Pfam" id="PF00378">
    <property type="entry name" value="ECH_1"/>
    <property type="match status" value="1"/>
</dbReference>
<proteinExistence type="predicted"/>
<dbReference type="Proteomes" id="UP001652621">
    <property type="component" value="Unplaced"/>
</dbReference>
<dbReference type="KEGG" id="mde:101891497"/>
<comment type="subcellular location">
    <subcellularLocation>
        <location evidence="1">Peroxisome</location>
    </subcellularLocation>
</comment>
<dbReference type="VEuPathDB" id="VectorBase:MDOMA2_007514"/>
<feature type="non-terminal residue" evidence="5">
    <location>
        <position position="1"/>
    </location>
</feature>
<evidence type="ECO:0000256" key="1">
    <source>
        <dbReference type="ARBA" id="ARBA00004275"/>
    </source>
</evidence>
<keyword evidence="2" id="KW-0576">Peroxisome</keyword>
<dbReference type="PANTHER" id="PTHR43684">
    <property type="match status" value="1"/>
</dbReference>
<protein>
    <submittedName>
        <fullName evidence="5">Enoyl-CoA delta isomerase 3, peroxisomal</fullName>
    </submittedName>
</protein>
<dbReference type="GO" id="GO:0005777">
    <property type="term" value="C:peroxisome"/>
    <property type="evidence" value="ECO:0007669"/>
    <property type="project" value="UniProtKB-SubCell"/>
</dbReference>